<dbReference type="PANTHER" id="PTHR24235:SF29">
    <property type="entry name" value="GH23382P"/>
    <property type="match status" value="1"/>
</dbReference>
<evidence type="ECO:0000259" key="10">
    <source>
        <dbReference type="PROSITE" id="PS50262"/>
    </source>
</evidence>
<comment type="subcellular location">
    <subcellularLocation>
        <location evidence="1">Membrane</location>
        <topology evidence="1">Multi-pass membrane protein</topology>
    </subcellularLocation>
</comment>
<dbReference type="PROSITE" id="PS50262">
    <property type="entry name" value="G_PROTEIN_RECEP_F1_2"/>
    <property type="match status" value="1"/>
</dbReference>
<dbReference type="OrthoDB" id="5952899at2759"/>
<feature type="domain" description="G-protein coupled receptors family 1 profile" evidence="10">
    <location>
        <begin position="46"/>
        <end position="171"/>
    </location>
</feature>
<dbReference type="PANTHER" id="PTHR24235">
    <property type="entry name" value="NEUROPEPTIDE Y RECEPTOR"/>
    <property type="match status" value="1"/>
</dbReference>
<reference evidence="11" key="1">
    <citation type="submission" date="2019-09" db="EMBL/GenBank/DDBJ databases">
        <title>Bird 10,000 Genomes (B10K) Project - Family phase.</title>
        <authorList>
            <person name="Zhang G."/>
        </authorList>
    </citation>
    <scope>NUCLEOTIDE SEQUENCE</scope>
    <source>
        <strain evidence="11">B10K-DU-001-08</strain>
        <tissue evidence="11">Muscle</tissue>
    </source>
</reference>
<evidence type="ECO:0000256" key="1">
    <source>
        <dbReference type="ARBA" id="ARBA00004141"/>
    </source>
</evidence>
<proteinExistence type="inferred from homology"/>
<keyword evidence="5 9" id="KW-0472">Membrane</keyword>
<keyword evidence="3 9" id="KW-1133">Transmembrane helix</keyword>
<dbReference type="PROSITE" id="PS00237">
    <property type="entry name" value="G_PROTEIN_RECEP_F1_1"/>
    <property type="match status" value="1"/>
</dbReference>
<sequence length="171" mass="19438">FNWTDSIVEWEKFAEVSRYEPESQKPVVKALLIVAYLVIIVTSLFGNTLVCHVVLQSRRMHSATRLFIANLALSDIMIMLLNTPFALVRFVNSTWISGREMCHVSRLVQCCSLHVSTLTLTAIALDRHQAVLNPQQQRLWLARGALSLAAIWLLAACFSLPHGTYQRLLRY</sequence>
<evidence type="ECO:0000313" key="11">
    <source>
        <dbReference type="EMBL" id="NXC43875.1"/>
    </source>
</evidence>
<evidence type="ECO:0000313" key="12">
    <source>
        <dbReference type="Proteomes" id="UP000613066"/>
    </source>
</evidence>
<evidence type="ECO:0000256" key="4">
    <source>
        <dbReference type="ARBA" id="ARBA00023040"/>
    </source>
</evidence>
<feature type="transmembrane region" description="Helical" evidence="9">
    <location>
        <begin position="140"/>
        <end position="160"/>
    </location>
</feature>
<protein>
    <submittedName>
        <fullName evidence="11">GPR83 protein</fullName>
    </submittedName>
</protein>
<comment type="similarity">
    <text evidence="8">Belongs to the G-protein coupled receptor 1 family.</text>
</comment>
<evidence type="ECO:0000256" key="6">
    <source>
        <dbReference type="ARBA" id="ARBA00023170"/>
    </source>
</evidence>
<dbReference type="Gene3D" id="1.20.1070.10">
    <property type="entry name" value="Rhodopsin 7-helix transmembrane proteins"/>
    <property type="match status" value="1"/>
</dbReference>
<dbReference type="GO" id="GO:0005886">
    <property type="term" value="C:plasma membrane"/>
    <property type="evidence" value="ECO:0007669"/>
    <property type="project" value="TreeGrafter"/>
</dbReference>
<dbReference type="SUPFAM" id="SSF81321">
    <property type="entry name" value="Family A G protein-coupled receptor-like"/>
    <property type="match status" value="1"/>
</dbReference>
<dbReference type="EMBL" id="WBMW01002890">
    <property type="protein sequence ID" value="NXC43875.1"/>
    <property type="molecule type" value="Genomic_DNA"/>
</dbReference>
<name>A0A851NYQ4_9GALL</name>
<keyword evidence="6 8" id="KW-0675">Receptor</keyword>
<dbReference type="GO" id="GO:0043005">
    <property type="term" value="C:neuron projection"/>
    <property type="evidence" value="ECO:0007669"/>
    <property type="project" value="TreeGrafter"/>
</dbReference>
<feature type="non-terminal residue" evidence="11">
    <location>
        <position position="1"/>
    </location>
</feature>
<keyword evidence="7 8" id="KW-0807">Transducer</keyword>
<dbReference type="GO" id="GO:0008188">
    <property type="term" value="F:neuropeptide receptor activity"/>
    <property type="evidence" value="ECO:0007669"/>
    <property type="project" value="TreeGrafter"/>
</dbReference>
<organism evidence="11 12">
    <name type="scientific">Penelope pileata</name>
    <dbReference type="NCBI Taxonomy" id="1118817"/>
    <lineage>
        <taxon>Eukaryota</taxon>
        <taxon>Metazoa</taxon>
        <taxon>Chordata</taxon>
        <taxon>Craniata</taxon>
        <taxon>Vertebrata</taxon>
        <taxon>Euteleostomi</taxon>
        <taxon>Archelosauria</taxon>
        <taxon>Archosauria</taxon>
        <taxon>Dinosauria</taxon>
        <taxon>Saurischia</taxon>
        <taxon>Theropoda</taxon>
        <taxon>Coelurosauria</taxon>
        <taxon>Aves</taxon>
        <taxon>Neognathae</taxon>
        <taxon>Galloanserae</taxon>
        <taxon>Galliformes</taxon>
        <taxon>Cracidae</taxon>
        <taxon>Penelope</taxon>
    </lineage>
</organism>
<feature type="transmembrane region" description="Helical" evidence="9">
    <location>
        <begin position="30"/>
        <end position="55"/>
    </location>
</feature>
<dbReference type="InterPro" id="IPR000276">
    <property type="entry name" value="GPCR_Rhodpsn"/>
</dbReference>
<evidence type="ECO:0000256" key="5">
    <source>
        <dbReference type="ARBA" id="ARBA00023136"/>
    </source>
</evidence>
<keyword evidence="2 8" id="KW-0812">Transmembrane</keyword>
<comment type="caution">
    <text evidence="11">The sequence shown here is derived from an EMBL/GenBank/DDBJ whole genome shotgun (WGS) entry which is preliminary data.</text>
</comment>
<dbReference type="Proteomes" id="UP000613066">
    <property type="component" value="Unassembled WGS sequence"/>
</dbReference>
<keyword evidence="4 8" id="KW-0297">G-protein coupled receptor</keyword>
<dbReference type="Pfam" id="PF00001">
    <property type="entry name" value="7tm_1"/>
    <property type="match status" value="1"/>
</dbReference>
<evidence type="ECO:0000256" key="8">
    <source>
        <dbReference type="RuleBase" id="RU000688"/>
    </source>
</evidence>
<feature type="transmembrane region" description="Helical" evidence="9">
    <location>
        <begin position="67"/>
        <end position="91"/>
    </location>
</feature>
<accession>A0A851NYQ4</accession>
<dbReference type="PRINTS" id="PR00237">
    <property type="entry name" value="GPCRRHODOPSN"/>
</dbReference>
<evidence type="ECO:0000256" key="2">
    <source>
        <dbReference type="ARBA" id="ARBA00022692"/>
    </source>
</evidence>
<gene>
    <name evidence="11" type="primary">Gpr83_0</name>
    <name evidence="11" type="ORF">PENPIL_R12470</name>
</gene>
<dbReference type="AlphaFoldDB" id="A0A851NYQ4"/>
<evidence type="ECO:0000256" key="9">
    <source>
        <dbReference type="SAM" id="Phobius"/>
    </source>
</evidence>
<dbReference type="InterPro" id="IPR017452">
    <property type="entry name" value="GPCR_Rhodpsn_7TM"/>
</dbReference>
<feature type="non-terminal residue" evidence="11">
    <location>
        <position position="171"/>
    </location>
</feature>
<dbReference type="GO" id="GO:0042923">
    <property type="term" value="F:neuropeptide binding"/>
    <property type="evidence" value="ECO:0007669"/>
    <property type="project" value="TreeGrafter"/>
</dbReference>
<keyword evidence="12" id="KW-1185">Reference proteome</keyword>
<evidence type="ECO:0000256" key="3">
    <source>
        <dbReference type="ARBA" id="ARBA00022989"/>
    </source>
</evidence>
<evidence type="ECO:0000256" key="7">
    <source>
        <dbReference type="ARBA" id="ARBA00023224"/>
    </source>
</evidence>